<keyword evidence="5" id="KW-1185">Reference proteome</keyword>
<dbReference type="EMBL" id="QGGU01000009">
    <property type="protein sequence ID" value="PWK48622.1"/>
    <property type="molecule type" value="Genomic_DNA"/>
</dbReference>
<keyword evidence="3" id="KW-0812">Transmembrane</keyword>
<organism evidence="4 5">
    <name type="scientific">Pleionea mediterranea</name>
    <dbReference type="NCBI Taxonomy" id="523701"/>
    <lineage>
        <taxon>Bacteria</taxon>
        <taxon>Pseudomonadati</taxon>
        <taxon>Pseudomonadota</taxon>
        <taxon>Gammaproteobacteria</taxon>
        <taxon>Oceanospirillales</taxon>
        <taxon>Pleioneaceae</taxon>
        <taxon>Pleionea</taxon>
    </lineage>
</organism>
<comment type="caution">
    <text evidence="4">The sequence shown here is derived from an EMBL/GenBank/DDBJ whole genome shotgun (WGS) entry which is preliminary data.</text>
</comment>
<feature type="transmembrane region" description="Helical" evidence="3">
    <location>
        <begin position="6"/>
        <end position="30"/>
    </location>
</feature>
<reference evidence="4 5" key="1">
    <citation type="submission" date="2018-05" db="EMBL/GenBank/DDBJ databases">
        <title>Genomic Encyclopedia of Type Strains, Phase IV (KMG-IV): sequencing the most valuable type-strain genomes for metagenomic binning, comparative biology and taxonomic classification.</title>
        <authorList>
            <person name="Goeker M."/>
        </authorList>
    </citation>
    <scope>NUCLEOTIDE SEQUENCE [LARGE SCALE GENOMIC DNA]</scope>
    <source>
        <strain evidence="4 5">DSM 25350</strain>
    </source>
</reference>
<name>A0A316FKI0_9GAMM</name>
<gene>
    <name evidence="4" type="ORF">C8D97_109173</name>
</gene>
<accession>A0A316FKI0</accession>
<evidence type="ECO:0000256" key="3">
    <source>
        <dbReference type="SAM" id="Phobius"/>
    </source>
</evidence>
<feature type="compositionally biased region" description="Polar residues" evidence="2">
    <location>
        <begin position="147"/>
        <end position="158"/>
    </location>
</feature>
<proteinExistence type="predicted"/>
<evidence type="ECO:0000313" key="5">
    <source>
        <dbReference type="Proteomes" id="UP000245790"/>
    </source>
</evidence>
<evidence type="ECO:0000313" key="4">
    <source>
        <dbReference type="EMBL" id="PWK48622.1"/>
    </source>
</evidence>
<keyword evidence="1" id="KW-0175">Coiled coil</keyword>
<dbReference type="AlphaFoldDB" id="A0A316FKI0"/>
<sequence>MDEQNLPLLLGLELSILLCLVLAGGLWFTFRELRRARKHNMKVRREHTRLKRKLASAKPADENDDPSKAIPPLQFLQQSIDENKAFYEEEFPEQPIDKLDEQVGSEQLSLAIRHLIFSKERDLRADGDKEFSIPLFVKNTKEVIAKLSSSPSTATQPTNEDEPTEGSSEGSESDHYKNLYDELLVTLQRSKETIKSLALRLSDIIDEGMDEDQLNSLLEELNNSMDAFGELSGISSTAGGEQLEDEVKEIRRAYEMGMNLMEHFENAIKQTSEIDDAVDEHSEVVSTNRNNYEDNETIDRDAILTNNKRYTRMLDDAKKICSLLSKELDSGKDIIGNFLAMTRKFQDQSTRIVILQSREKQLNSDLKQMKQAQQDSIEHLKARDRQLQALHAKFVEESNDEQVEKICTYANEINRIENEIKALDPADTTSATKKKRTELIQQRLAIESQINELVGE</sequence>
<feature type="coiled-coil region" evidence="1">
    <location>
        <begin position="352"/>
        <end position="383"/>
    </location>
</feature>
<dbReference type="Proteomes" id="UP000245790">
    <property type="component" value="Unassembled WGS sequence"/>
</dbReference>
<feature type="region of interest" description="Disordered" evidence="2">
    <location>
        <begin position="147"/>
        <end position="175"/>
    </location>
</feature>
<evidence type="ECO:0000256" key="1">
    <source>
        <dbReference type="SAM" id="Coils"/>
    </source>
</evidence>
<feature type="region of interest" description="Disordered" evidence="2">
    <location>
        <begin position="48"/>
        <end position="69"/>
    </location>
</feature>
<protein>
    <submittedName>
        <fullName evidence="4">Uncharacterized protein</fullName>
    </submittedName>
</protein>
<dbReference type="OrthoDB" id="9820360at2"/>
<dbReference type="RefSeq" id="WP_109764286.1">
    <property type="nucleotide sequence ID" value="NZ_QGGU01000009.1"/>
</dbReference>
<keyword evidence="3" id="KW-1133">Transmembrane helix</keyword>
<keyword evidence="3" id="KW-0472">Membrane</keyword>
<evidence type="ECO:0000256" key="2">
    <source>
        <dbReference type="SAM" id="MobiDB-lite"/>
    </source>
</evidence>